<dbReference type="SUPFAM" id="SSF64268">
    <property type="entry name" value="PX domain"/>
    <property type="match status" value="1"/>
</dbReference>
<evidence type="ECO:0000256" key="3">
    <source>
        <dbReference type="ARBA" id="ARBA00010883"/>
    </source>
</evidence>
<name>A0A553P2T7_TIGCA</name>
<dbReference type="PROSITE" id="PS50200">
    <property type="entry name" value="RA"/>
    <property type="match status" value="1"/>
</dbReference>
<feature type="domain" description="Ras-associating" evidence="14">
    <location>
        <begin position="139"/>
        <end position="206"/>
    </location>
</feature>
<keyword evidence="10" id="KW-0472">Membrane</keyword>
<dbReference type="Gene3D" id="2.30.29.30">
    <property type="entry name" value="Pleckstrin-homology domain (PH domain)/Phosphotyrosine-binding domain (PTB)"/>
    <property type="match status" value="1"/>
</dbReference>
<dbReference type="InterPro" id="IPR037836">
    <property type="entry name" value="SNX17_FERM-like_dom"/>
</dbReference>
<dbReference type="InterPro" id="IPR000159">
    <property type="entry name" value="RA_dom"/>
</dbReference>
<dbReference type="CDD" id="cd13337">
    <property type="entry name" value="FERM-like_C_SNX17"/>
    <property type="match status" value="1"/>
</dbReference>
<keyword evidence="5" id="KW-0813">Transport</keyword>
<dbReference type="PANTHER" id="PTHR12431">
    <property type="entry name" value="SORTING NEXIN 17 AND 27"/>
    <property type="match status" value="1"/>
</dbReference>
<dbReference type="GO" id="GO:0030659">
    <property type="term" value="C:cytoplasmic vesicle membrane"/>
    <property type="evidence" value="ECO:0007669"/>
    <property type="project" value="UniProtKB-SubCell"/>
</dbReference>
<evidence type="ECO:0000259" key="13">
    <source>
        <dbReference type="PROSITE" id="PS50195"/>
    </source>
</evidence>
<keyword evidence="7" id="KW-0967">Endosome</keyword>
<dbReference type="CDD" id="cd16121">
    <property type="entry name" value="FERM_F1_SNX17"/>
    <property type="match status" value="1"/>
</dbReference>
<dbReference type="InterPro" id="IPR028666">
    <property type="entry name" value="SNX17_FERM_N"/>
</dbReference>
<dbReference type="Gene3D" id="1.20.80.60">
    <property type="match status" value="1"/>
</dbReference>
<evidence type="ECO:0000256" key="8">
    <source>
        <dbReference type="ARBA" id="ARBA00022927"/>
    </source>
</evidence>
<dbReference type="PROSITE" id="PS50195">
    <property type="entry name" value="PX"/>
    <property type="match status" value="1"/>
</dbReference>
<protein>
    <recommendedName>
        <fullName evidence="4">Sorting nexin-17</fullName>
    </recommendedName>
</protein>
<dbReference type="InterPro" id="IPR040842">
    <property type="entry name" value="SNX17/31_FERM"/>
</dbReference>
<dbReference type="AlphaFoldDB" id="A0A553P2T7"/>
<dbReference type="CDD" id="cd06885">
    <property type="entry name" value="PX_SNX17_31"/>
    <property type="match status" value="1"/>
</dbReference>
<dbReference type="GO" id="GO:0035091">
    <property type="term" value="F:phosphatidylinositol binding"/>
    <property type="evidence" value="ECO:0007669"/>
    <property type="project" value="InterPro"/>
</dbReference>
<dbReference type="Gene3D" id="3.10.20.90">
    <property type="entry name" value="Phosphatidylinositol 3-kinase Catalytic Subunit, Chain A, domain 1"/>
    <property type="match status" value="1"/>
</dbReference>
<evidence type="ECO:0000259" key="14">
    <source>
        <dbReference type="PROSITE" id="PS50200"/>
    </source>
</evidence>
<evidence type="ECO:0000256" key="9">
    <source>
        <dbReference type="ARBA" id="ARBA00023121"/>
    </source>
</evidence>
<dbReference type="STRING" id="6832.A0A553P2T7"/>
<evidence type="ECO:0000256" key="7">
    <source>
        <dbReference type="ARBA" id="ARBA00022753"/>
    </source>
</evidence>
<dbReference type="GO" id="GO:0032456">
    <property type="term" value="P:endocytic recycling"/>
    <property type="evidence" value="ECO:0007669"/>
    <property type="project" value="TreeGrafter"/>
</dbReference>
<comment type="subcellular location">
    <subcellularLocation>
        <location evidence="1">Cytoplasmic vesicle membrane</location>
        <topology evidence="1">Peripheral membrane protein</topology>
        <orientation evidence="1">Cytoplasmic side</orientation>
    </subcellularLocation>
    <subcellularLocation>
        <location evidence="2">Early endosome</location>
    </subcellularLocation>
</comment>
<keyword evidence="8" id="KW-0653">Protein transport</keyword>
<evidence type="ECO:0000256" key="10">
    <source>
        <dbReference type="ARBA" id="ARBA00023136"/>
    </source>
</evidence>
<dbReference type="GO" id="GO:0007165">
    <property type="term" value="P:signal transduction"/>
    <property type="evidence" value="ECO:0007669"/>
    <property type="project" value="InterPro"/>
</dbReference>
<dbReference type="InterPro" id="IPR048767">
    <property type="entry name" value="SNX17-31_FERM_F2"/>
</dbReference>
<dbReference type="GO" id="GO:0006886">
    <property type="term" value="P:intracellular protein transport"/>
    <property type="evidence" value="ECO:0007669"/>
    <property type="project" value="TreeGrafter"/>
</dbReference>
<dbReference type="Proteomes" id="UP000318571">
    <property type="component" value="Chromosome 7"/>
</dbReference>
<evidence type="ECO:0000256" key="6">
    <source>
        <dbReference type="ARBA" id="ARBA00022490"/>
    </source>
</evidence>
<dbReference type="Pfam" id="PF00787">
    <property type="entry name" value="PX"/>
    <property type="match status" value="1"/>
</dbReference>
<dbReference type="Pfam" id="PF21271">
    <property type="entry name" value="SNX17-31_F2_FERM"/>
    <property type="match status" value="1"/>
</dbReference>
<dbReference type="OrthoDB" id="5772781at2759"/>
<evidence type="ECO:0000313" key="16">
    <source>
        <dbReference type="Proteomes" id="UP000318571"/>
    </source>
</evidence>
<evidence type="ECO:0000256" key="2">
    <source>
        <dbReference type="ARBA" id="ARBA00004412"/>
    </source>
</evidence>
<keyword evidence="16" id="KW-1185">Reference proteome</keyword>
<feature type="domain" description="PX" evidence="13">
    <location>
        <begin position="1"/>
        <end position="109"/>
    </location>
</feature>
<dbReference type="FunFam" id="3.30.1520.10:FF:000008">
    <property type="entry name" value="Sorting nexin-17 isoform1"/>
    <property type="match status" value="1"/>
</dbReference>
<dbReference type="FunFam" id="2.30.29.30:FF:000145">
    <property type="entry name" value="Sorting nexin-17 isoform1"/>
    <property type="match status" value="1"/>
</dbReference>
<dbReference type="InterPro" id="IPR048763">
    <property type="entry name" value="SNX17-31_FERM_F1"/>
</dbReference>
<dbReference type="Gene3D" id="3.30.1520.10">
    <property type="entry name" value="Phox-like domain"/>
    <property type="match status" value="1"/>
</dbReference>
<dbReference type="SMART" id="SM00312">
    <property type="entry name" value="PX"/>
    <property type="match status" value="1"/>
</dbReference>
<evidence type="ECO:0000256" key="4">
    <source>
        <dbReference type="ARBA" id="ARBA00015282"/>
    </source>
</evidence>
<keyword evidence="11" id="KW-0968">Cytoplasmic vesicle</keyword>
<dbReference type="Pfam" id="PF21273">
    <property type="entry name" value="SNX17-27-31_F1_FERM"/>
    <property type="match status" value="1"/>
</dbReference>
<dbReference type="FunFam" id="1.20.80.60:FF:000001">
    <property type="entry name" value="Sorting nexin-17 isoform1"/>
    <property type="match status" value="1"/>
</dbReference>
<evidence type="ECO:0000256" key="5">
    <source>
        <dbReference type="ARBA" id="ARBA00022448"/>
    </source>
</evidence>
<dbReference type="EMBL" id="VCGU01000008">
    <property type="protein sequence ID" value="TRY71991.1"/>
    <property type="molecule type" value="Genomic_DNA"/>
</dbReference>
<dbReference type="InterPro" id="IPR036871">
    <property type="entry name" value="PX_dom_sf"/>
</dbReference>
<dbReference type="GO" id="GO:0005769">
    <property type="term" value="C:early endosome"/>
    <property type="evidence" value="ECO:0007669"/>
    <property type="project" value="UniProtKB-SubCell"/>
</dbReference>
<dbReference type="OMA" id="RRHCVGV"/>
<organism evidence="15 16">
    <name type="scientific">Tigriopus californicus</name>
    <name type="common">Marine copepod</name>
    <dbReference type="NCBI Taxonomy" id="6832"/>
    <lineage>
        <taxon>Eukaryota</taxon>
        <taxon>Metazoa</taxon>
        <taxon>Ecdysozoa</taxon>
        <taxon>Arthropoda</taxon>
        <taxon>Crustacea</taxon>
        <taxon>Multicrustacea</taxon>
        <taxon>Hexanauplia</taxon>
        <taxon>Copepoda</taxon>
        <taxon>Harpacticoida</taxon>
        <taxon>Harpacticidae</taxon>
        <taxon>Tigriopus</taxon>
    </lineage>
</organism>
<evidence type="ECO:0000256" key="11">
    <source>
        <dbReference type="ARBA" id="ARBA00023329"/>
    </source>
</evidence>
<proteinExistence type="inferred from homology"/>
<sequence length="493" mass="56949">MHFSIPETSDHKDPKSGSPYTTYVVHINGVRHCNVRYRQLHTLHEQLRREFHPSTLPSFPPKKILTLGLNQIEERRMALEKYLQLLSQDPRISHSITFNGFLLASQQETRSEKTEEVQLDVFLMNEKKISVRGLTILQTEEVLEKVCQQLQVPEEYVHYFALFLLERKEDGDFVVVRKLQDFESPYISQKSASKRSLKLVLRKASWDPKIDLELFNHNVTLTLLYTQTIAEVERGWIVANPETKRQLARLQAMGSKYEYMHTAHRLPYYGYLHFLPCVCDYPMTNTPAHIVIGNRELVMKIRTPKGEIKEGSFKVTKMRCWRIMTVAKGMTSDEFNDTDPEDSGSKLELSFEYLMNNQELQWITIISPQAILMSLCLQSIVEELLRVRSGIAIKKAGEKSCSTEYLFQRKDGVVQKFPIRSGLHSAQHKNCGNGNPTIPKIDPKTLSSLTGRQYSVKKLSEKFDVVNFREAARAAEDVLIENEAFFEMKDDEP</sequence>
<accession>A0A553P2T7</accession>
<evidence type="ECO:0000313" key="15">
    <source>
        <dbReference type="EMBL" id="TRY71991.1"/>
    </source>
</evidence>
<comment type="function">
    <text evidence="12">Critical regulator of endosomal recycling of numerous surface proteins, including integrins, signaling receptor and channels. Binds to NPxY sequences in the cytoplasmic tails of target cargos. Associates with retriever and CCC complexes to prevent lysosomal degradation and promote cell surface recycling of numerous cargos such as integrins ITGB1, ITGB5 and their associated alpha subunits. Also required for maintenance of normal cell surface levels of APP and LRP1. Interacts with membranes containing phosphatidylinositol 3-phosphate (PtdIns(3P)).</text>
</comment>
<dbReference type="Pfam" id="PF18116">
    <property type="entry name" value="SNX17_FERM_C"/>
    <property type="match status" value="1"/>
</dbReference>
<keyword evidence="6" id="KW-0963">Cytoplasm</keyword>
<gene>
    <name evidence="15" type="ORF">TCAL_03959</name>
</gene>
<keyword evidence="9" id="KW-0446">Lipid-binding</keyword>
<evidence type="ECO:0000256" key="1">
    <source>
        <dbReference type="ARBA" id="ARBA00004180"/>
    </source>
</evidence>
<dbReference type="PANTHER" id="PTHR12431:SF14">
    <property type="entry name" value="LD15323P"/>
    <property type="match status" value="1"/>
</dbReference>
<reference evidence="15 16" key="1">
    <citation type="journal article" date="2018" name="Nat. Ecol. Evol.">
        <title>Genomic signatures of mitonuclear coevolution across populations of Tigriopus californicus.</title>
        <authorList>
            <person name="Barreto F.S."/>
            <person name="Watson E.T."/>
            <person name="Lima T.G."/>
            <person name="Willett C.S."/>
            <person name="Edmands S."/>
            <person name="Li W."/>
            <person name="Burton R.S."/>
        </authorList>
    </citation>
    <scope>NUCLEOTIDE SEQUENCE [LARGE SCALE GENOMIC DNA]</scope>
    <source>
        <strain evidence="15 16">San Diego</strain>
    </source>
</reference>
<comment type="caution">
    <text evidence="15">The sequence shown here is derived from an EMBL/GenBank/DDBJ whole genome shotgun (WGS) entry which is preliminary data.</text>
</comment>
<evidence type="ECO:0000256" key="12">
    <source>
        <dbReference type="ARBA" id="ARBA00045612"/>
    </source>
</evidence>
<comment type="similarity">
    <text evidence="3">Belongs to the sorting nexin family.</text>
</comment>
<dbReference type="InterPro" id="IPR001683">
    <property type="entry name" value="PX_dom"/>
</dbReference>
<dbReference type="InterPro" id="IPR011993">
    <property type="entry name" value="PH-like_dom_sf"/>
</dbReference>